<keyword evidence="2" id="KW-1185">Reference proteome</keyword>
<organism evidence="1 2">
    <name type="scientific">Chitinophaga silvisoli</name>
    <dbReference type="NCBI Taxonomy" id="2291814"/>
    <lineage>
        <taxon>Bacteria</taxon>
        <taxon>Pseudomonadati</taxon>
        <taxon>Bacteroidota</taxon>
        <taxon>Chitinophagia</taxon>
        <taxon>Chitinophagales</taxon>
        <taxon>Chitinophagaceae</taxon>
        <taxon>Chitinophaga</taxon>
    </lineage>
</organism>
<comment type="caution">
    <text evidence="1">The sequence shown here is derived from an EMBL/GenBank/DDBJ whole genome shotgun (WGS) entry which is preliminary data.</text>
</comment>
<dbReference type="EMBL" id="QTJV01000029">
    <property type="protein sequence ID" value="RFM29237.1"/>
    <property type="molecule type" value="Genomic_DNA"/>
</dbReference>
<sequence>MDCDKSFKTINYLSDTMDSLQLILTLSNSTKEYIIPLFGFDTDKEQIRNCIATYSGQSIFDEGHLDKN</sequence>
<proteinExistence type="predicted"/>
<dbReference type="AlphaFoldDB" id="A0A3E1NMX0"/>
<evidence type="ECO:0000313" key="2">
    <source>
        <dbReference type="Proteomes" id="UP000261174"/>
    </source>
</evidence>
<gene>
    <name evidence="1" type="ORF">DXN04_33680</name>
</gene>
<protein>
    <submittedName>
        <fullName evidence="1">Uncharacterized protein</fullName>
    </submittedName>
</protein>
<dbReference type="Proteomes" id="UP000261174">
    <property type="component" value="Unassembled WGS sequence"/>
</dbReference>
<evidence type="ECO:0000313" key="1">
    <source>
        <dbReference type="EMBL" id="RFM29237.1"/>
    </source>
</evidence>
<accession>A0A3E1NMX0</accession>
<reference evidence="1 2" key="1">
    <citation type="submission" date="2018-08" db="EMBL/GenBank/DDBJ databases">
        <title>Chitinophaga sp. K20C18050901, a novel bacterium isolated from forest soil.</title>
        <authorList>
            <person name="Wang C."/>
        </authorList>
    </citation>
    <scope>NUCLEOTIDE SEQUENCE [LARGE SCALE GENOMIC DNA]</scope>
    <source>
        <strain evidence="1 2">K20C18050901</strain>
    </source>
</reference>
<name>A0A3E1NMX0_9BACT</name>